<evidence type="ECO:0000313" key="3">
    <source>
        <dbReference type="EMBL" id="AJQ45133.1"/>
    </source>
</evidence>
<evidence type="ECO:0000256" key="2">
    <source>
        <dbReference type="ARBA" id="ARBA00022695"/>
    </source>
</evidence>
<evidence type="ECO:0000256" key="1">
    <source>
        <dbReference type="ARBA" id="ARBA00022679"/>
    </source>
</evidence>
<organism evidence="3 4">
    <name type="scientific">Ureaplasma diversum</name>
    <dbReference type="NCBI Taxonomy" id="42094"/>
    <lineage>
        <taxon>Bacteria</taxon>
        <taxon>Bacillati</taxon>
        <taxon>Mycoplasmatota</taxon>
        <taxon>Mycoplasmoidales</taxon>
        <taxon>Mycoplasmoidaceae</taxon>
        <taxon>Ureaplasma</taxon>
    </lineage>
</organism>
<dbReference type="KEGG" id="ude:JM47_00475"/>
<dbReference type="Gene3D" id="3.90.550.10">
    <property type="entry name" value="Spore Coat Polysaccharide Biosynthesis Protein SpsA, Chain A"/>
    <property type="match status" value="1"/>
</dbReference>
<keyword evidence="1" id="KW-0808">Transferase</keyword>
<dbReference type="HOGENOM" id="CLU_1282757_0_0_14"/>
<dbReference type="Pfam" id="PF01128">
    <property type="entry name" value="IspD"/>
    <property type="match status" value="1"/>
</dbReference>
<dbReference type="InterPro" id="IPR050088">
    <property type="entry name" value="IspD/TarI_cytidylyltransf_bact"/>
</dbReference>
<reference evidence="3 4" key="1">
    <citation type="journal article" date="2015" name="Genome Announc.">
        <title>Genome Sequence of Ureaplasma diversum Strain ATCC 49782.</title>
        <authorList>
            <person name="Marques L.M."/>
            <person name="Guimaraes A.M."/>
            <person name="Martins H.B."/>
            <person name="Rezende I.S."/>
            <person name="Barbosa M.S."/>
            <person name="Campos G.B."/>
            <person name="do Nascimento N.C."/>
            <person name="Dos Santos A.P."/>
            <person name="Amorim A.T."/>
            <person name="Santos V.M."/>
            <person name="Messick J.B."/>
            <person name="Timenetsky J."/>
        </authorList>
    </citation>
    <scope>NUCLEOTIDE SEQUENCE [LARGE SCALE GENOMIC DNA]</scope>
    <source>
        <strain evidence="3 4">ATCC 49782</strain>
    </source>
</reference>
<accession>A0A0C5RKE4</accession>
<dbReference type="PATRIC" id="fig|42094.4.peg.85"/>
<gene>
    <name evidence="3" type="ORF">JM47_00475</name>
</gene>
<proteinExistence type="predicted"/>
<dbReference type="RefSeq" id="WP_208895071.1">
    <property type="nucleotide sequence ID" value="NZ_CP009770.1"/>
</dbReference>
<name>A0A0C5RKE4_9BACT</name>
<dbReference type="PANTHER" id="PTHR32125">
    <property type="entry name" value="2-C-METHYL-D-ERYTHRITOL 4-PHOSPHATE CYTIDYLYLTRANSFERASE, CHLOROPLASTIC"/>
    <property type="match status" value="1"/>
</dbReference>
<protein>
    <recommendedName>
        <fullName evidence="5">2-C-methyl-D-erythritol 4-phosphate cytidylyltransferase</fullName>
    </recommendedName>
</protein>
<dbReference type="PANTHER" id="PTHR32125:SF4">
    <property type="entry name" value="2-C-METHYL-D-ERYTHRITOL 4-PHOSPHATE CYTIDYLYLTRANSFERASE, CHLOROPLASTIC"/>
    <property type="match status" value="1"/>
</dbReference>
<keyword evidence="2" id="KW-0548">Nucleotidyltransferase</keyword>
<sequence>MNKNEKELKYTAVILAGGFSKRFGRDKLFEKINGISVIDHSVYHFNNDPLCERIFLLVRATSFDHFRKHFRFDNKIVCVKAESTRIKSAQEAVKLVKSKYVFFHDASRPFLSNELLNNLKDELVFLANGVVPAVNVNQSLIKIVNKVRQYVDSDNYYFSQTPEAYVTDKIKVAFESNPKIKLNTEIYEIYEQKFDDLQIINGDVSNKTIIFESDL</sequence>
<evidence type="ECO:0000313" key="4">
    <source>
        <dbReference type="Proteomes" id="UP000032261"/>
    </source>
</evidence>
<dbReference type="GO" id="GO:0050518">
    <property type="term" value="F:2-C-methyl-D-erythritol 4-phosphate cytidylyltransferase activity"/>
    <property type="evidence" value="ECO:0007669"/>
    <property type="project" value="TreeGrafter"/>
</dbReference>
<dbReference type="SUPFAM" id="SSF53448">
    <property type="entry name" value="Nucleotide-diphospho-sugar transferases"/>
    <property type="match status" value="1"/>
</dbReference>
<dbReference type="InterPro" id="IPR034683">
    <property type="entry name" value="IspD/TarI"/>
</dbReference>
<dbReference type="InterPro" id="IPR029044">
    <property type="entry name" value="Nucleotide-diphossugar_trans"/>
</dbReference>
<dbReference type="STRING" id="42094.JM47_00475"/>
<dbReference type="Proteomes" id="UP000032261">
    <property type="component" value="Chromosome"/>
</dbReference>
<dbReference type="AlphaFoldDB" id="A0A0C5RKE4"/>
<dbReference type="EMBL" id="CP009770">
    <property type="protein sequence ID" value="AJQ45133.1"/>
    <property type="molecule type" value="Genomic_DNA"/>
</dbReference>
<evidence type="ECO:0008006" key="5">
    <source>
        <dbReference type="Google" id="ProtNLM"/>
    </source>
</evidence>